<protein>
    <submittedName>
        <fullName evidence="1">Uncharacterized protein</fullName>
    </submittedName>
</protein>
<comment type="caution">
    <text evidence="1">The sequence shown here is derived from an EMBL/GenBank/DDBJ whole genome shotgun (WGS) entry which is preliminary data.</text>
</comment>
<accession>A0AAV7NVE2</accession>
<dbReference type="EMBL" id="JANPWB010000012">
    <property type="protein sequence ID" value="KAJ1118727.1"/>
    <property type="molecule type" value="Genomic_DNA"/>
</dbReference>
<name>A0AAV7NVE2_PLEWA</name>
<gene>
    <name evidence="1" type="ORF">NDU88_006914</name>
</gene>
<dbReference type="Proteomes" id="UP001066276">
    <property type="component" value="Chromosome 8"/>
</dbReference>
<evidence type="ECO:0000313" key="2">
    <source>
        <dbReference type="Proteomes" id="UP001066276"/>
    </source>
</evidence>
<organism evidence="1 2">
    <name type="scientific">Pleurodeles waltl</name>
    <name type="common">Iberian ribbed newt</name>
    <dbReference type="NCBI Taxonomy" id="8319"/>
    <lineage>
        <taxon>Eukaryota</taxon>
        <taxon>Metazoa</taxon>
        <taxon>Chordata</taxon>
        <taxon>Craniata</taxon>
        <taxon>Vertebrata</taxon>
        <taxon>Euteleostomi</taxon>
        <taxon>Amphibia</taxon>
        <taxon>Batrachia</taxon>
        <taxon>Caudata</taxon>
        <taxon>Salamandroidea</taxon>
        <taxon>Salamandridae</taxon>
        <taxon>Pleurodelinae</taxon>
        <taxon>Pleurodeles</taxon>
    </lineage>
</organism>
<reference evidence="1" key="1">
    <citation type="journal article" date="2022" name="bioRxiv">
        <title>Sequencing and chromosome-scale assembly of the giantPleurodeles waltlgenome.</title>
        <authorList>
            <person name="Brown T."/>
            <person name="Elewa A."/>
            <person name="Iarovenko S."/>
            <person name="Subramanian E."/>
            <person name="Araus A.J."/>
            <person name="Petzold A."/>
            <person name="Susuki M."/>
            <person name="Suzuki K.-i.T."/>
            <person name="Hayashi T."/>
            <person name="Toyoda A."/>
            <person name="Oliveira C."/>
            <person name="Osipova E."/>
            <person name="Leigh N.D."/>
            <person name="Simon A."/>
            <person name="Yun M.H."/>
        </authorList>
    </citation>
    <scope>NUCLEOTIDE SEQUENCE</scope>
    <source>
        <strain evidence="1">20211129_DDA</strain>
        <tissue evidence="1">Liver</tissue>
    </source>
</reference>
<dbReference type="AlphaFoldDB" id="A0AAV7NVE2"/>
<sequence length="154" mass="17718">MATTRGIEWEALKVVIRGDSLSKSYGIRKPLDQELTQQEDTLAAIQRQVDNGDASESDCLVVCGRIEDLWGRLDNYVCWDYRQRLFWEGDHSCHMLAWLLRRERPIPIILIPRGFSGEKILGQLQVNLHLREHLRNVYASPCSVGGGQIHEYLD</sequence>
<proteinExistence type="predicted"/>
<keyword evidence="2" id="KW-1185">Reference proteome</keyword>
<evidence type="ECO:0000313" key="1">
    <source>
        <dbReference type="EMBL" id="KAJ1118727.1"/>
    </source>
</evidence>